<evidence type="ECO:0000313" key="4">
    <source>
        <dbReference type="Proteomes" id="UP000503018"/>
    </source>
</evidence>
<name>A0A6M4AUG0_9SPHN</name>
<keyword evidence="4" id="KW-1185">Reference proteome</keyword>
<feature type="transmembrane region" description="Helical" evidence="1">
    <location>
        <begin position="44"/>
        <end position="67"/>
    </location>
</feature>
<dbReference type="KEGG" id="slan:GV829_09940"/>
<dbReference type="Pfam" id="PF04536">
    <property type="entry name" value="TPM_phosphatase"/>
    <property type="match status" value="1"/>
</dbReference>
<dbReference type="EMBL" id="CP053015">
    <property type="protein sequence ID" value="QJQ32723.1"/>
    <property type="molecule type" value="Genomic_DNA"/>
</dbReference>
<dbReference type="InterPro" id="IPR007621">
    <property type="entry name" value="TPM_dom"/>
</dbReference>
<evidence type="ECO:0000256" key="1">
    <source>
        <dbReference type="SAM" id="Phobius"/>
    </source>
</evidence>
<proteinExistence type="predicted"/>
<dbReference type="Gene3D" id="3.10.310.50">
    <property type="match status" value="1"/>
</dbReference>
<feature type="transmembrane region" description="Helical" evidence="1">
    <location>
        <begin position="87"/>
        <end position="116"/>
    </location>
</feature>
<dbReference type="AlphaFoldDB" id="A0A6M4AUG0"/>
<reference evidence="3 4" key="1">
    <citation type="submission" date="2020-01" db="EMBL/GenBank/DDBJ databases">
        <title>Sphingomonas sp. strain CSW-10.</title>
        <authorList>
            <person name="Chen W.-M."/>
        </authorList>
    </citation>
    <scope>NUCLEOTIDE SEQUENCE [LARGE SCALE GENOMIC DNA]</scope>
    <source>
        <strain evidence="3 4">CSW-10</strain>
    </source>
</reference>
<evidence type="ECO:0000313" key="3">
    <source>
        <dbReference type="EMBL" id="QJQ32723.1"/>
    </source>
</evidence>
<feature type="domain" description="TPM" evidence="2">
    <location>
        <begin position="136"/>
        <end position="203"/>
    </location>
</feature>
<keyword evidence="1" id="KW-1133">Transmembrane helix</keyword>
<keyword evidence="1" id="KW-0472">Membrane</keyword>
<protein>
    <recommendedName>
        <fullName evidence="2">TPM domain-containing protein</fullName>
    </recommendedName>
</protein>
<accession>A0A6M4AUG0</accession>
<evidence type="ECO:0000259" key="2">
    <source>
        <dbReference type="Pfam" id="PF04536"/>
    </source>
</evidence>
<dbReference type="RefSeq" id="WP_169946267.1">
    <property type="nucleotide sequence ID" value="NZ_CP053015.1"/>
</dbReference>
<keyword evidence="1" id="KW-0812">Transmembrane</keyword>
<dbReference type="Proteomes" id="UP000503018">
    <property type="component" value="Chromosome"/>
</dbReference>
<organism evidence="3 4">
    <name type="scientific">Sphingomonas lacunae</name>
    <dbReference type="NCBI Taxonomy" id="2698828"/>
    <lineage>
        <taxon>Bacteria</taxon>
        <taxon>Pseudomonadati</taxon>
        <taxon>Pseudomonadota</taxon>
        <taxon>Alphaproteobacteria</taxon>
        <taxon>Sphingomonadales</taxon>
        <taxon>Sphingomonadaceae</taxon>
        <taxon>Sphingomonas</taxon>
    </lineage>
</organism>
<sequence>MAKEFLIPAEDHARISEAVAEAELKSDGEISTMVARRSDDYADWILFLAGLIPLLSLATILLLPEAFERWVVFLTGNWHPELTRVELLLSVLIVQSLSFGLGWALLRWTLLGIWLTPRSIKIRRVRREAVRAFRIGIESRTRAATGVLIYLSLAEHRAELVADEAINGKVHDADWGEAMARLTSDVRDGRPGDGIVGAVEMVGTLLATHFPRSHDDRNEMPDRLIEL</sequence>
<dbReference type="PANTHER" id="PTHR30373">
    <property type="entry name" value="UPF0603 PROTEIN YGCG"/>
    <property type="match status" value="1"/>
</dbReference>
<dbReference type="PANTHER" id="PTHR30373:SF8">
    <property type="entry name" value="BLL7265 PROTEIN"/>
    <property type="match status" value="1"/>
</dbReference>
<gene>
    <name evidence="3" type="ORF">GV829_09940</name>
</gene>